<comment type="caution">
    <text evidence="1">The sequence shown here is derived from an EMBL/GenBank/DDBJ whole genome shotgun (WGS) entry which is preliminary data.</text>
</comment>
<accession>A0A1D1VYW8</accession>
<protein>
    <submittedName>
        <fullName evidence="1">Uncharacterized protein</fullName>
    </submittedName>
</protein>
<sequence>MFRIIKKKIASMPSFFIADDEHVNSLAEAMSAWRTSAQIKKHIPSSLEEKYEFIISPDPQPLDPGGIKVRNPPPYLSQLLSMENYYTIVSYTKKHLLTALSEADRQYFHHSIRYDKASKKIFVIFYALHEKHSHSHVRRSETRLHSRADFATFVCNIMENVRTWADENLNRAYRCPRRAGQISPQFPYGCQSQLAYQNQCTEFLDSPENDHFQMFLRKSSLKNLVRNNKNLFAQRCNWRFKLKEQNSANLQSVNQPNATPAEQVSRLYVNQSNASLTASSANSNTSVISTADQAKNSKKEKSIPPFIWNRANEPLPPDCTAASAHRLTSAYSLTNVLTKMVRHEEKIYCPDAMILIDSSESFNEKIFVHITALMNEDLEVYVNDSEQGRRISIEFDTSTFLSFEKDETGQVAIGIFDINGIVTRIGNDEEVFCEMEVVTEKNNHGKTFATAVRRNGIVHRVLTNGTLDFHQPDGRRAKLEDEEPPLVFQESVEDFQRPLTPTRKSMYHFEPPHTIVYISSSGLQRSYEKHRSGFLRKVQVDPELRITTHRVYPEEEWNPVEEIESDESVGKPKPVFIHYSPRNKIVVEQPGFPRVVVDRISELNYVSLQNGVLLVKKHNSLQALIAGVNVVLITADGLFFAGKLLQYCEIFELTPIQIGIFSYASPEFVEFADMLVTKATEDSGWQRNEALLKFALSGEILATCQDLSGIKHDILQNGEAVHQVWEDKVDRCVMPSPRVFVIDPEDKTGNEYLFGEQAVALKYKIVSHHIPNKRCRYPDSTLPIVIQKECFGCSISDEPLGEWCYTDRDVLPAALLSDLKGTTDYRAADGSAPRDRAFRYRNESSETVVERWKKVLFVPERLKKN</sequence>
<proteinExistence type="predicted"/>
<dbReference type="OrthoDB" id="10198801at2759"/>
<gene>
    <name evidence="1" type="primary">RvY_16561</name>
    <name evidence="1" type="synonym">RvY_16561.1</name>
    <name evidence="1" type="ORF">RvY_16561-1</name>
</gene>
<dbReference type="Proteomes" id="UP000186922">
    <property type="component" value="Unassembled WGS sequence"/>
</dbReference>
<dbReference type="AlphaFoldDB" id="A0A1D1VYW8"/>
<keyword evidence="2" id="KW-1185">Reference proteome</keyword>
<evidence type="ECO:0000313" key="1">
    <source>
        <dbReference type="EMBL" id="GAV06597.1"/>
    </source>
</evidence>
<dbReference type="EMBL" id="BDGG01000013">
    <property type="protein sequence ID" value="GAV06597.1"/>
    <property type="molecule type" value="Genomic_DNA"/>
</dbReference>
<reference evidence="1 2" key="1">
    <citation type="journal article" date="2016" name="Nat. Commun.">
        <title>Extremotolerant tardigrade genome and improved radiotolerance of human cultured cells by tardigrade-unique protein.</title>
        <authorList>
            <person name="Hashimoto T."/>
            <person name="Horikawa D.D."/>
            <person name="Saito Y."/>
            <person name="Kuwahara H."/>
            <person name="Kozuka-Hata H."/>
            <person name="Shin-I T."/>
            <person name="Minakuchi Y."/>
            <person name="Ohishi K."/>
            <person name="Motoyama A."/>
            <person name="Aizu T."/>
            <person name="Enomoto A."/>
            <person name="Kondo K."/>
            <person name="Tanaka S."/>
            <person name="Hara Y."/>
            <person name="Koshikawa S."/>
            <person name="Sagara H."/>
            <person name="Miura T."/>
            <person name="Yokobori S."/>
            <person name="Miyagawa K."/>
            <person name="Suzuki Y."/>
            <person name="Kubo T."/>
            <person name="Oyama M."/>
            <person name="Kohara Y."/>
            <person name="Fujiyama A."/>
            <person name="Arakawa K."/>
            <person name="Katayama T."/>
            <person name="Toyoda A."/>
            <person name="Kunieda T."/>
        </authorList>
    </citation>
    <scope>NUCLEOTIDE SEQUENCE [LARGE SCALE GENOMIC DNA]</scope>
    <source>
        <strain evidence="1 2">YOKOZUNA-1</strain>
    </source>
</reference>
<organism evidence="1 2">
    <name type="scientific">Ramazzottius varieornatus</name>
    <name type="common">Water bear</name>
    <name type="synonym">Tardigrade</name>
    <dbReference type="NCBI Taxonomy" id="947166"/>
    <lineage>
        <taxon>Eukaryota</taxon>
        <taxon>Metazoa</taxon>
        <taxon>Ecdysozoa</taxon>
        <taxon>Tardigrada</taxon>
        <taxon>Eutardigrada</taxon>
        <taxon>Parachela</taxon>
        <taxon>Hypsibioidea</taxon>
        <taxon>Ramazzottiidae</taxon>
        <taxon>Ramazzottius</taxon>
    </lineage>
</organism>
<evidence type="ECO:0000313" key="2">
    <source>
        <dbReference type="Proteomes" id="UP000186922"/>
    </source>
</evidence>
<name>A0A1D1VYW8_RAMVA</name>